<proteinExistence type="predicted"/>
<reference evidence="1" key="2">
    <citation type="submission" date="2025-08" db="UniProtKB">
        <authorList>
            <consortium name="Ensembl"/>
        </authorList>
    </citation>
    <scope>IDENTIFICATION</scope>
</reference>
<evidence type="ECO:0000313" key="2">
    <source>
        <dbReference type="Proteomes" id="UP001501920"/>
    </source>
</evidence>
<accession>A0A3B4CZW6</accession>
<dbReference type="GeneTree" id="ENSGT00970000193437"/>
<dbReference type="STRING" id="42514.ENSPNAP00000016119"/>
<dbReference type="Proteomes" id="UP001501920">
    <property type="component" value="Chromosome 9"/>
</dbReference>
<protein>
    <submittedName>
        <fullName evidence="1">Uncharacterized protein</fullName>
    </submittedName>
</protein>
<reference evidence="1 2" key="1">
    <citation type="submission" date="2020-10" db="EMBL/GenBank/DDBJ databases">
        <title>Pygocentrus nattereri (red-bellied piranha) genome, fPygNat1, primary haplotype.</title>
        <authorList>
            <person name="Myers G."/>
            <person name="Meyer A."/>
            <person name="Karagic N."/>
            <person name="Pippel M."/>
            <person name="Winkler S."/>
            <person name="Tracey A."/>
            <person name="Wood J."/>
            <person name="Formenti G."/>
            <person name="Howe K."/>
            <person name="Fedrigo O."/>
            <person name="Jarvis E.D."/>
        </authorList>
    </citation>
    <scope>NUCLEOTIDE SEQUENCE [LARGE SCALE GENOMIC DNA]</scope>
</reference>
<keyword evidence="2" id="KW-1185">Reference proteome</keyword>
<evidence type="ECO:0000313" key="1">
    <source>
        <dbReference type="Ensembl" id="ENSPNAP00000016119.2"/>
    </source>
</evidence>
<dbReference type="AlphaFoldDB" id="A0A3B4CZW6"/>
<name>A0A3B4CZW6_PYGNA</name>
<dbReference type="Ensembl" id="ENSPNAT00000038004.2">
    <property type="protein sequence ID" value="ENSPNAP00000016119.2"/>
    <property type="gene ID" value="ENSPNAG00000022242.2"/>
</dbReference>
<sequence length="172" mass="19224">MAEDHGLCDGDCPIDVTECRKLVLFIIAEHIILLNGVQGLLLPLQFDDVGIWNDPLSELPHRVLKGRKLLHMPCSPLNADALVLMALCGYHNVSLVQHEHSNLLGHSARSTNNYLLLDLAASKLLTFIATNSICQFHFRVEPPHLLHHFACLQGELIGWRNAQTLERRNTAS</sequence>
<organism evidence="1 2">
    <name type="scientific">Pygocentrus nattereri</name>
    <name type="common">Red-bellied piranha</name>
    <dbReference type="NCBI Taxonomy" id="42514"/>
    <lineage>
        <taxon>Eukaryota</taxon>
        <taxon>Metazoa</taxon>
        <taxon>Chordata</taxon>
        <taxon>Craniata</taxon>
        <taxon>Vertebrata</taxon>
        <taxon>Euteleostomi</taxon>
        <taxon>Actinopterygii</taxon>
        <taxon>Neopterygii</taxon>
        <taxon>Teleostei</taxon>
        <taxon>Ostariophysi</taxon>
        <taxon>Characiformes</taxon>
        <taxon>Characoidei</taxon>
        <taxon>Pygocentrus</taxon>
    </lineage>
</organism>
<reference evidence="1" key="3">
    <citation type="submission" date="2025-09" db="UniProtKB">
        <authorList>
            <consortium name="Ensembl"/>
        </authorList>
    </citation>
    <scope>IDENTIFICATION</scope>
</reference>
<dbReference type="OMA" id="TECCELF"/>